<dbReference type="KEGG" id="acan:ACA1_183070"/>
<evidence type="ECO:0000256" key="1">
    <source>
        <dbReference type="SAM" id="MobiDB-lite"/>
    </source>
</evidence>
<dbReference type="RefSeq" id="XP_004345917.1">
    <property type="nucleotide sequence ID" value="XM_004345867.1"/>
</dbReference>
<dbReference type="Gene3D" id="3.40.50.1100">
    <property type="match status" value="2"/>
</dbReference>
<evidence type="ECO:0000313" key="4">
    <source>
        <dbReference type="Proteomes" id="UP000011083"/>
    </source>
</evidence>
<evidence type="ECO:0000256" key="2">
    <source>
        <dbReference type="SAM" id="SignalP"/>
    </source>
</evidence>
<evidence type="ECO:0000313" key="3">
    <source>
        <dbReference type="EMBL" id="ELR21373.1"/>
    </source>
</evidence>
<keyword evidence="4" id="KW-1185">Reference proteome</keyword>
<feature type="compositionally biased region" description="Polar residues" evidence="1">
    <location>
        <begin position="221"/>
        <end position="231"/>
    </location>
</feature>
<proteinExistence type="predicted"/>
<dbReference type="PANTHER" id="PTHR10314">
    <property type="entry name" value="CYSTATHIONINE BETA-SYNTHASE"/>
    <property type="match status" value="1"/>
</dbReference>
<protein>
    <submittedName>
        <fullName evidence="3">Cysteine synthase 2, putative</fullName>
    </submittedName>
</protein>
<accession>L8H9F9</accession>
<gene>
    <name evidence="3" type="ORF">ACA1_183070</name>
</gene>
<dbReference type="EMBL" id="KB007904">
    <property type="protein sequence ID" value="ELR21373.1"/>
    <property type="molecule type" value="Genomic_DNA"/>
</dbReference>
<reference evidence="3 4" key="1">
    <citation type="journal article" date="2013" name="Genome Biol.">
        <title>Genome of Acanthamoeba castellanii highlights extensive lateral gene transfer and early evolution of tyrosine kinase signaling.</title>
        <authorList>
            <person name="Clarke M."/>
            <person name="Lohan A.J."/>
            <person name="Liu B."/>
            <person name="Lagkouvardos I."/>
            <person name="Roy S."/>
            <person name="Zafar N."/>
            <person name="Bertelli C."/>
            <person name="Schilde C."/>
            <person name="Kianianmomeni A."/>
            <person name="Burglin T.R."/>
            <person name="Frech C."/>
            <person name="Turcotte B."/>
            <person name="Kopec K.O."/>
            <person name="Synnott J.M."/>
            <person name="Choo C."/>
            <person name="Paponov I."/>
            <person name="Finkler A."/>
            <person name="Soon Heng Tan C."/>
            <person name="Hutchins A.P."/>
            <person name="Weinmeier T."/>
            <person name="Rattei T."/>
            <person name="Chu J.S."/>
            <person name="Gimenez G."/>
            <person name="Irimia M."/>
            <person name="Rigden D.J."/>
            <person name="Fitzpatrick D.A."/>
            <person name="Lorenzo-Morales J."/>
            <person name="Bateman A."/>
            <person name="Chiu C.H."/>
            <person name="Tang P."/>
            <person name="Hegemann P."/>
            <person name="Fromm H."/>
            <person name="Raoult D."/>
            <person name="Greub G."/>
            <person name="Miranda-Saavedra D."/>
            <person name="Chen N."/>
            <person name="Nash P."/>
            <person name="Ginger M.L."/>
            <person name="Horn M."/>
            <person name="Schaap P."/>
            <person name="Caler L."/>
            <person name="Loftus B."/>
        </authorList>
    </citation>
    <scope>NUCLEOTIDE SEQUENCE [LARGE SCALE GENOMIC DNA]</scope>
    <source>
        <strain evidence="3 4">Neff</strain>
    </source>
</reference>
<dbReference type="GeneID" id="14922265"/>
<dbReference type="STRING" id="1257118.L8H9F9"/>
<dbReference type="OrthoDB" id="10259545at2759"/>
<feature type="region of interest" description="Disordered" evidence="1">
    <location>
        <begin position="210"/>
        <end position="231"/>
    </location>
</feature>
<dbReference type="InterPro" id="IPR036052">
    <property type="entry name" value="TrpB-like_PALP_sf"/>
</dbReference>
<dbReference type="AlphaFoldDB" id="L8H9F9"/>
<organism evidence="3 4">
    <name type="scientific">Acanthamoeba castellanii (strain ATCC 30010 / Neff)</name>
    <dbReference type="NCBI Taxonomy" id="1257118"/>
    <lineage>
        <taxon>Eukaryota</taxon>
        <taxon>Amoebozoa</taxon>
        <taxon>Discosea</taxon>
        <taxon>Longamoebia</taxon>
        <taxon>Centramoebida</taxon>
        <taxon>Acanthamoebidae</taxon>
        <taxon>Acanthamoeba</taxon>
    </lineage>
</organism>
<name>L8H9F9_ACACF</name>
<feature type="signal peptide" evidence="2">
    <location>
        <begin position="1"/>
        <end position="21"/>
    </location>
</feature>
<feature type="chain" id="PRO_5003990873" evidence="2">
    <location>
        <begin position="22"/>
        <end position="231"/>
    </location>
</feature>
<dbReference type="SUPFAM" id="SSF53686">
    <property type="entry name" value="Tryptophan synthase beta subunit-like PLP-dependent enzymes"/>
    <property type="match status" value="1"/>
</dbReference>
<dbReference type="VEuPathDB" id="AmoebaDB:ACA1_183070"/>
<keyword evidence="2" id="KW-0732">Signal</keyword>
<dbReference type="InterPro" id="IPR050214">
    <property type="entry name" value="Cys_Synth/Cystath_Beta-Synth"/>
</dbReference>
<dbReference type="Proteomes" id="UP000011083">
    <property type="component" value="Unassembled WGS sequence"/>
</dbReference>
<sequence>MLPLWVHSTGIALALLGRARGYEVELYLPDNVSTEKVDLLTTLGAKIKIVPIMPMSQPEHFMHYAMSCALADPDAYYCNQPFADVSISSGREKNPAVVSYLVDPPGSGLYHLVTKGVMFHPQDTMTVEPLSARSFYEGVGVNRQTENFTQVERYDGAFQGSEQEGVAMAHHLLRHDGLFVGGSSALNCRYNSRIYNTTWLEERGLSVPHGDDLSFLEEDGTPSQEENQTQA</sequence>